<comment type="caution">
    <text evidence="2">The sequence shown here is derived from an EMBL/GenBank/DDBJ whole genome shotgun (WGS) entry which is preliminary data.</text>
</comment>
<gene>
    <name evidence="2" type="ORF">Pla108_15060</name>
</gene>
<keyword evidence="3" id="KW-1185">Reference proteome</keyword>
<dbReference type="Proteomes" id="UP000317421">
    <property type="component" value="Unassembled WGS sequence"/>
</dbReference>
<evidence type="ECO:0000313" key="2">
    <source>
        <dbReference type="EMBL" id="TWU00554.1"/>
    </source>
</evidence>
<dbReference type="AlphaFoldDB" id="A0A5C6AQT9"/>
<evidence type="ECO:0000256" key="1">
    <source>
        <dbReference type="SAM" id="MobiDB-lite"/>
    </source>
</evidence>
<proteinExistence type="predicted"/>
<reference evidence="2 3" key="1">
    <citation type="submission" date="2019-02" db="EMBL/GenBank/DDBJ databases">
        <title>Deep-cultivation of Planctomycetes and their phenomic and genomic characterization uncovers novel biology.</title>
        <authorList>
            <person name="Wiegand S."/>
            <person name="Jogler M."/>
            <person name="Boedeker C."/>
            <person name="Pinto D."/>
            <person name="Vollmers J."/>
            <person name="Rivas-Marin E."/>
            <person name="Kohn T."/>
            <person name="Peeters S.H."/>
            <person name="Heuer A."/>
            <person name="Rast P."/>
            <person name="Oberbeckmann S."/>
            <person name="Bunk B."/>
            <person name="Jeske O."/>
            <person name="Meyerdierks A."/>
            <person name="Storesund J.E."/>
            <person name="Kallscheuer N."/>
            <person name="Luecker S."/>
            <person name="Lage O.M."/>
            <person name="Pohl T."/>
            <person name="Merkel B.J."/>
            <person name="Hornburger P."/>
            <person name="Mueller R.-W."/>
            <person name="Bruemmer F."/>
            <person name="Labrenz M."/>
            <person name="Spormann A.M."/>
            <person name="Op Den Camp H."/>
            <person name="Overmann J."/>
            <person name="Amann R."/>
            <person name="Jetten M.S.M."/>
            <person name="Mascher T."/>
            <person name="Medema M.H."/>
            <person name="Devos D.P."/>
            <person name="Kaster A.-K."/>
            <person name="Ovreas L."/>
            <person name="Rohde M."/>
            <person name="Galperin M.Y."/>
            <person name="Jogler C."/>
        </authorList>
    </citation>
    <scope>NUCLEOTIDE SEQUENCE [LARGE SCALE GENOMIC DNA]</scope>
    <source>
        <strain evidence="2 3">Pla108</strain>
    </source>
</reference>
<organism evidence="2 3">
    <name type="scientific">Botrimarina colliarenosi</name>
    <dbReference type="NCBI Taxonomy" id="2528001"/>
    <lineage>
        <taxon>Bacteria</taxon>
        <taxon>Pseudomonadati</taxon>
        <taxon>Planctomycetota</taxon>
        <taxon>Planctomycetia</taxon>
        <taxon>Pirellulales</taxon>
        <taxon>Lacipirellulaceae</taxon>
        <taxon>Botrimarina</taxon>
    </lineage>
</organism>
<evidence type="ECO:0000313" key="3">
    <source>
        <dbReference type="Proteomes" id="UP000317421"/>
    </source>
</evidence>
<feature type="compositionally biased region" description="Pro residues" evidence="1">
    <location>
        <begin position="1"/>
        <end position="12"/>
    </location>
</feature>
<name>A0A5C6AQT9_9BACT</name>
<sequence>MNDPTPPPPAAAGPPAAANGSPSPPAESLAEGRRRRITEARRQLDRYLELGAIDPALTLHRQMTAVGEGWRLDPPRLQPIVDYLRAEKRYTEATPLLVDLVEQLQQRVNNLRLTLAQVAVKKVDQPQLAIDTLAALDHRLLTTDQRDIAIEMQGRARRRQVEGDLGPQSEIR</sequence>
<dbReference type="RefSeq" id="WP_146444214.1">
    <property type="nucleotide sequence ID" value="NZ_SJPR01000001.1"/>
</dbReference>
<protein>
    <submittedName>
        <fullName evidence="2">Uncharacterized protein</fullName>
    </submittedName>
</protein>
<dbReference type="OrthoDB" id="286809at2"/>
<feature type="region of interest" description="Disordered" evidence="1">
    <location>
        <begin position="1"/>
        <end position="34"/>
    </location>
</feature>
<dbReference type="EMBL" id="SJPR01000001">
    <property type="protein sequence ID" value="TWU00554.1"/>
    <property type="molecule type" value="Genomic_DNA"/>
</dbReference>
<accession>A0A5C6AQT9</accession>